<protein>
    <submittedName>
        <fullName evidence="2">Retrovirus-related Pol polyprotein from transposon TNT 1-94</fullName>
    </submittedName>
</protein>
<gene>
    <name evidence="2" type="primary">POLX_1321</name>
    <name evidence="2" type="ORF">CK203_052076</name>
</gene>
<dbReference type="InterPro" id="IPR013103">
    <property type="entry name" value="RVT_2"/>
</dbReference>
<name>A0A438GR34_VITVI</name>
<sequence>MDVKTAFLNGNLEEEVDMKQPKGFSSSGDEHLACKLKKSIYGLKQASRQWYLKFHDVISSFGFMENIMDQCIYQKISGSMSQETYINKVLERFQMKDCSPSIAPIIKGNRFNLNQCPKNDPEREQMKNIPYASVVGSLMYAQVYTRLDIAFVVGILGRYQSNPGIDHWKVAKKVMKYLQGTKDYMLMYRWTDNLEVIGYSNSDYAGYIDSQK</sequence>
<organism evidence="2 3">
    <name type="scientific">Vitis vinifera</name>
    <name type="common">Grape</name>
    <dbReference type="NCBI Taxonomy" id="29760"/>
    <lineage>
        <taxon>Eukaryota</taxon>
        <taxon>Viridiplantae</taxon>
        <taxon>Streptophyta</taxon>
        <taxon>Embryophyta</taxon>
        <taxon>Tracheophyta</taxon>
        <taxon>Spermatophyta</taxon>
        <taxon>Magnoliopsida</taxon>
        <taxon>eudicotyledons</taxon>
        <taxon>Gunneridae</taxon>
        <taxon>Pentapetalae</taxon>
        <taxon>rosids</taxon>
        <taxon>Vitales</taxon>
        <taxon>Vitaceae</taxon>
        <taxon>Viteae</taxon>
        <taxon>Vitis</taxon>
    </lineage>
</organism>
<accession>A0A438GR34</accession>
<dbReference type="AlphaFoldDB" id="A0A438GR34"/>
<reference evidence="2 3" key="1">
    <citation type="journal article" date="2018" name="PLoS Genet.">
        <title>Population sequencing reveals clonal diversity and ancestral inbreeding in the grapevine cultivar Chardonnay.</title>
        <authorList>
            <person name="Roach M.J."/>
            <person name="Johnson D.L."/>
            <person name="Bohlmann J."/>
            <person name="van Vuuren H.J."/>
            <person name="Jones S.J."/>
            <person name="Pretorius I.S."/>
            <person name="Schmidt S.A."/>
            <person name="Borneman A.R."/>
        </authorList>
    </citation>
    <scope>NUCLEOTIDE SEQUENCE [LARGE SCALE GENOMIC DNA]</scope>
    <source>
        <strain evidence="3">cv. Chardonnay</strain>
        <tissue evidence="2">Leaf</tissue>
    </source>
</reference>
<evidence type="ECO:0000259" key="1">
    <source>
        <dbReference type="Pfam" id="PF07727"/>
    </source>
</evidence>
<dbReference type="PANTHER" id="PTHR11439:SF467">
    <property type="entry name" value="INTEGRASE CATALYTIC DOMAIN-CONTAINING PROTEIN"/>
    <property type="match status" value="1"/>
</dbReference>
<proteinExistence type="predicted"/>
<dbReference type="EMBL" id="QGNW01000366">
    <property type="protein sequence ID" value="RVW74642.1"/>
    <property type="molecule type" value="Genomic_DNA"/>
</dbReference>
<dbReference type="Proteomes" id="UP000288805">
    <property type="component" value="Unassembled WGS sequence"/>
</dbReference>
<comment type="caution">
    <text evidence="2">The sequence shown here is derived from an EMBL/GenBank/DDBJ whole genome shotgun (WGS) entry which is preliminary data.</text>
</comment>
<evidence type="ECO:0000313" key="3">
    <source>
        <dbReference type="Proteomes" id="UP000288805"/>
    </source>
</evidence>
<dbReference type="PANTHER" id="PTHR11439">
    <property type="entry name" value="GAG-POL-RELATED RETROTRANSPOSON"/>
    <property type="match status" value="1"/>
</dbReference>
<evidence type="ECO:0000313" key="2">
    <source>
        <dbReference type="EMBL" id="RVW74642.1"/>
    </source>
</evidence>
<feature type="domain" description="Reverse transcriptase Ty1/copia-type" evidence="1">
    <location>
        <begin position="1"/>
        <end position="79"/>
    </location>
</feature>
<dbReference type="Pfam" id="PF07727">
    <property type="entry name" value="RVT_2"/>
    <property type="match status" value="1"/>
</dbReference>